<evidence type="ECO:0000256" key="1">
    <source>
        <dbReference type="SAM" id="MobiDB-lite"/>
    </source>
</evidence>
<name>A0AAV3NYD0_LITER</name>
<evidence type="ECO:0000313" key="3">
    <source>
        <dbReference type="Proteomes" id="UP001454036"/>
    </source>
</evidence>
<gene>
    <name evidence="2" type="ORF">LIER_04816</name>
</gene>
<comment type="caution">
    <text evidence="2">The sequence shown here is derived from an EMBL/GenBank/DDBJ whole genome shotgun (WGS) entry which is preliminary data.</text>
</comment>
<sequence length="82" mass="9083">MSLFQLVTSLYYVSTNVWEFVQKAVDLTKVKVAAMKGKRLPRFSSQLVVLKLLIPDAEPVPVFPSKKSSTSKVSSSSPKKPI</sequence>
<feature type="region of interest" description="Disordered" evidence="1">
    <location>
        <begin position="59"/>
        <end position="82"/>
    </location>
</feature>
<evidence type="ECO:0000313" key="2">
    <source>
        <dbReference type="EMBL" id="GAA0144339.1"/>
    </source>
</evidence>
<reference evidence="2 3" key="1">
    <citation type="submission" date="2024-01" db="EMBL/GenBank/DDBJ databases">
        <title>The complete chloroplast genome sequence of Lithospermum erythrorhizon: insights into the phylogenetic relationship among Boraginaceae species and the maternal lineages of purple gromwells.</title>
        <authorList>
            <person name="Okada T."/>
            <person name="Watanabe K."/>
        </authorList>
    </citation>
    <scope>NUCLEOTIDE SEQUENCE [LARGE SCALE GENOMIC DNA]</scope>
</reference>
<organism evidence="2 3">
    <name type="scientific">Lithospermum erythrorhizon</name>
    <name type="common">Purple gromwell</name>
    <name type="synonym">Lithospermum officinale var. erythrorhizon</name>
    <dbReference type="NCBI Taxonomy" id="34254"/>
    <lineage>
        <taxon>Eukaryota</taxon>
        <taxon>Viridiplantae</taxon>
        <taxon>Streptophyta</taxon>
        <taxon>Embryophyta</taxon>
        <taxon>Tracheophyta</taxon>
        <taxon>Spermatophyta</taxon>
        <taxon>Magnoliopsida</taxon>
        <taxon>eudicotyledons</taxon>
        <taxon>Gunneridae</taxon>
        <taxon>Pentapetalae</taxon>
        <taxon>asterids</taxon>
        <taxon>lamiids</taxon>
        <taxon>Boraginales</taxon>
        <taxon>Boraginaceae</taxon>
        <taxon>Boraginoideae</taxon>
        <taxon>Lithospermeae</taxon>
        <taxon>Lithospermum</taxon>
    </lineage>
</organism>
<proteinExistence type="predicted"/>
<keyword evidence="3" id="KW-1185">Reference proteome</keyword>
<accession>A0AAV3NYD0</accession>
<dbReference type="Proteomes" id="UP001454036">
    <property type="component" value="Unassembled WGS sequence"/>
</dbReference>
<dbReference type="AlphaFoldDB" id="A0AAV3NYD0"/>
<dbReference type="EMBL" id="BAABME010000633">
    <property type="protein sequence ID" value="GAA0144339.1"/>
    <property type="molecule type" value="Genomic_DNA"/>
</dbReference>
<protein>
    <submittedName>
        <fullName evidence="2">Uncharacterized protein</fullName>
    </submittedName>
</protein>